<evidence type="ECO:0000313" key="2">
    <source>
        <dbReference type="EMBL" id="JAE35721.1"/>
    </source>
</evidence>
<accession>A0A0A9HLI6</accession>
<feature type="signal peptide" evidence="1">
    <location>
        <begin position="1"/>
        <end position="25"/>
    </location>
</feature>
<keyword evidence="1" id="KW-0732">Signal</keyword>
<reference evidence="2" key="2">
    <citation type="journal article" date="2015" name="Data Brief">
        <title>Shoot transcriptome of the giant reed, Arundo donax.</title>
        <authorList>
            <person name="Barrero R.A."/>
            <person name="Guerrero F.D."/>
            <person name="Moolhuijzen P."/>
            <person name="Goolsby J.A."/>
            <person name="Tidwell J."/>
            <person name="Bellgard S.E."/>
            <person name="Bellgard M.I."/>
        </authorList>
    </citation>
    <scope>NUCLEOTIDE SEQUENCE</scope>
    <source>
        <tissue evidence="2">Shoot tissue taken approximately 20 cm above the soil surface</tissue>
    </source>
</reference>
<reference evidence="2" key="1">
    <citation type="submission" date="2014-09" db="EMBL/GenBank/DDBJ databases">
        <authorList>
            <person name="Magalhaes I.L.F."/>
            <person name="Oliveira U."/>
            <person name="Santos F.R."/>
            <person name="Vidigal T.H.D.A."/>
            <person name="Brescovit A.D."/>
            <person name="Santos A.J."/>
        </authorList>
    </citation>
    <scope>NUCLEOTIDE SEQUENCE</scope>
    <source>
        <tissue evidence="2">Shoot tissue taken approximately 20 cm above the soil surface</tissue>
    </source>
</reference>
<name>A0A0A9HLI6_ARUDO</name>
<dbReference type="EMBL" id="GBRH01162175">
    <property type="protein sequence ID" value="JAE35721.1"/>
    <property type="molecule type" value="Transcribed_RNA"/>
</dbReference>
<sequence length="68" mass="7637">MCKQKWTPPSPCIVFFSMLTVFNSTKQCYYSSKQYCYSSNSAATVLSSSPFLVTSCSANACIHLRLYD</sequence>
<proteinExistence type="predicted"/>
<protein>
    <recommendedName>
        <fullName evidence="3">Secreted protein</fullName>
    </recommendedName>
</protein>
<organism evidence="2">
    <name type="scientific">Arundo donax</name>
    <name type="common">Giant reed</name>
    <name type="synonym">Donax arundinaceus</name>
    <dbReference type="NCBI Taxonomy" id="35708"/>
    <lineage>
        <taxon>Eukaryota</taxon>
        <taxon>Viridiplantae</taxon>
        <taxon>Streptophyta</taxon>
        <taxon>Embryophyta</taxon>
        <taxon>Tracheophyta</taxon>
        <taxon>Spermatophyta</taxon>
        <taxon>Magnoliopsida</taxon>
        <taxon>Liliopsida</taxon>
        <taxon>Poales</taxon>
        <taxon>Poaceae</taxon>
        <taxon>PACMAD clade</taxon>
        <taxon>Arundinoideae</taxon>
        <taxon>Arundineae</taxon>
        <taxon>Arundo</taxon>
    </lineage>
</organism>
<feature type="chain" id="PRO_5002063073" description="Secreted protein" evidence="1">
    <location>
        <begin position="26"/>
        <end position="68"/>
    </location>
</feature>
<evidence type="ECO:0008006" key="3">
    <source>
        <dbReference type="Google" id="ProtNLM"/>
    </source>
</evidence>
<dbReference type="AlphaFoldDB" id="A0A0A9HLI6"/>
<evidence type="ECO:0000256" key="1">
    <source>
        <dbReference type="SAM" id="SignalP"/>
    </source>
</evidence>